<protein>
    <submittedName>
        <fullName evidence="8">Putative ABC transport system permease protein</fullName>
    </submittedName>
</protein>
<feature type="transmembrane region" description="Helical" evidence="6">
    <location>
        <begin position="669"/>
        <end position="696"/>
    </location>
</feature>
<evidence type="ECO:0000256" key="5">
    <source>
        <dbReference type="ARBA" id="ARBA00023136"/>
    </source>
</evidence>
<feature type="transmembrane region" description="Helical" evidence="6">
    <location>
        <begin position="716"/>
        <end position="737"/>
    </location>
</feature>
<dbReference type="PANTHER" id="PTHR30287:SF1">
    <property type="entry name" value="INNER MEMBRANE PROTEIN"/>
    <property type="match status" value="1"/>
</dbReference>
<dbReference type="EMBL" id="SLUL01000022">
    <property type="protein sequence ID" value="TCL44910.1"/>
    <property type="molecule type" value="Genomic_DNA"/>
</dbReference>
<keyword evidence="5 6" id="KW-0472">Membrane</keyword>
<evidence type="ECO:0000256" key="6">
    <source>
        <dbReference type="SAM" id="Phobius"/>
    </source>
</evidence>
<keyword evidence="4 6" id="KW-1133">Transmembrane helix</keyword>
<accession>A0A4R1QIX9</accession>
<dbReference type="InterPro" id="IPR003838">
    <property type="entry name" value="ABC3_permease_C"/>
</dbReference>
<dbReference type="RefSeq" id="WP_132949577.1">
    <property type="nucleotide sequence ID" value="NZ_SLUL01000022.1"/>
</dbReference>
<evidence type="ECO:0000256" key="4">
    <source>
        <dbReference type="ARBA" id="ARBA00022989"/>
    </source>
</evidence>
<gene>
    <name evidence="8" type="ORF">EDD69_12223</name>
</gene>
<evidence type="ECO:0000256" key="1">
    <source>
        <dbReference type="ARBA" id="ARBA00004651"/>
    </source>
</evidence>
<dbReference type="GO" id="GO:0005886">
    <property type="term" value="C:plasma membrane"/>
    <property type="evidence" value="ECO:0007669"/>
    <property type="project" value="UniProtKB-SubCell"/>
</dbReference>
<evidence type="ECO:0000256" key="2">
    <source>
        <dbReference type="ARBA" id="ARBA00022475"/>
    </source>
</evidence>
<feature type="domain" description="ABC3 transporter permease C-terminal" evidence="7">
    <location>
        <begin position="628"/>
        <end position="746"/>
    </location>
</feature>
<keyword evidence="3 6" id="KW-0812">Transmembrane</keyword>
<evidence type="ECO:0000313" key="8">
    <source>
        <dbReference type="EMBL" id="TCL44910.1"/>
    </source>
</evidence>
<keyword evidence="9" id="KW-1185">Reference proteome</keyword>
<dbReference type="OrthoDB" id="2934570at2"/>
<organism evidence="8 9">
    <name type="scientific">Thermolongibacillus altinsuensis</name>
    <dbReference type="NCBI Taxonomy" id="575256"/>
    <lineage>
        <taxon>Bacteria</taxon>
        <taxon>Bacillati</taxon>
        <taxon>Bacillota</taxon>
        <taxon>Bacilli</taxon>
        <taxon>Bacillales</taxon>
        <taxon>Anoxybacillaceae</taxon>
        <taxon>Thermolongibacillus</taxon>
    </lineage>
</organism>
<sequence length="756" mass="85686">MNKLSKGVLREIRKSKFQYSGTIVLLALAVMLYVMLNTSIHALEESNEQFVKQYVQEDFHVFTGTSLKKQQMEELEQKYQVLLEERKGKDVFLGKGKSLRVFTIPETVNIPYVEDGKLPEKDNEIAIAQSYATANGLSVGDTLTIGQEKWTISGTIYLPDYVYMLKNVNDLIQDPASFGIALVSDKGFERLEGTGVIFYSGHWKKGEQADEFRAALSSITPIILWMNGDENPRITYIETEIQGTKTTTKVFPLFIAGIVVMMVLVLLKRRLELQRSQLGTLLSIGYRKGEIVRAFLLYPVLIGLVGSVLGIVSGLFFSIPITEIYTQFFNLPLLHDFQVNVEALVFALIVPLSLLCLVSWYVIARQLRQSPIDLLRPSLQQRKNRIHRERFIRFRLKKFSSRFRLRMLTRHIGRMILLSMGIILATVLLMYGFISMNSMDTLLNKTYKESFKYEYAYYFQELQRGDAKSGDPFTFAEGSILSVNGKKLDEDQTVSVYGIDPSVKLLRLENGQGHRLLSSMGEGAIVTKALAYALNVQEGDELLLWSESNQKKLSVTVKGIAEIYTGTSIYMNREAVNDWAGYPDGAYVGIWTKEPLSHPQGVYMTESKEDMIQSFQSIMKPMRYSLFIMSGLAFVIGVIIVSLITNLIVDENTITISLMKIMGYQDRSIASLILNIYTPVVFVSYLLGIPISLFSIDALVRSIADETNYVLPVGVDYRMAVLGLFFIYASYYASLWISRRKLKKVSLQEVLKGQER</sequence>
<dbReference type="AlphaFoldDB" id="A0A4R1QIX9"/>
<dbReference type="InterPro" id="IPR038766">
    <property type="entry name" value="Membrane_comp_ABC_pdt"/>
</dbReference>
<feature type="transmembrane region" description="Helical" evidence="6">
    <location>
        <begin position="21"/>
        <end position="43"/>
    </location>
</feature>
<dbReference type="Pfam" id="PF02687">
    <property type="entry name" value="FtsX"/>
    <property type="match status" value="2"/>
</dbReference>
<reference evidence="8 9" key="1">
    <citation type="submission" date="2019-03" db="EMBL/GenBank/DDBJ databases">
        <title>Genomic Encyclopedia of Type Strains, Phase IV (KMG-IV): sequencing the most valuable type-strain genomes for metagenomic binning, comparative biology and taxonomic classification.</title>
        <authorList>
            <person name="Goeker M."/>
        </authorList>
    </citation>
    <scope>NUCLEOTIDE SEQUENCE [LARGE SCALE GENOMIC DNA]</scope>
    <source>
        <strain evidence="8 9">DSM 24979</strain>
    </source>
</reference>
<feature type="transmembrane region" description="Helical" evidence="6">
    <location>
        <begin position="341"/>
        <end position="363"/>
    </location>
</feature>
<feature type="transmembrane region" description="Helical" evidence="6">
    <location>
        <begin position="250"/>
        <end position="267"/>
    </location>
</feature>
<proteinExistence type="predicted"/>
<name>A0A4R1QIX9_9BACL</name>
<feature type="domain" description="ABC3 transporter permease C-terminal" evidence="7">
    <location>
        <begin position="250"/>
        <end position="370"/>
    </location>
</feature>
<feature type="transmembrane region" description="Helical" evidence="6">
    <location>
        <begin position="412"/>
        <end position="434"/>
    </location>
</feature>
<comment type="caution">
    <text evidence="8">The sequence shown here is derived from an EMBL/GenBank/DDBJ whole genome shotgun (WGS) entry which is preliminary data.</text>
</comment>
<feature type="transmembrane region" description="Helical" evidence="6">
    <location>
        <begin position="295"/>
        <end position="321"/>
    </location>
</feature>
<feature type="transmembrane region" description="Helical" evidence="6">
    <location>
        <begin position="624"/>
        <end position="649"/>
    </location>
</feature>
<evidence type="ECO:0000259" key="7">
    <source>
        <dbReference type="Pfam" id="PF02687"/>
    </source>
</evidence>
<evidence type="ECO:0000313" key="9">
    <source>
        <dbReference type="Proteomes" id="UP000295658"/>
    </source>
</evidence>
<dbReference type="Proteomes" id="UP000295658">
    <property type="component" value="Unassembled WGS sequence"/>
</dbReference>
<comment type="subcellular location">
    <subcellularLocation>
        <location evidence="1">Cell membrane</location>
        <topology evidence="1">Multi-pass membrane protein</topology>
    </subcellularLocation>
</comment>
<dbReference type="PANTHER" id="PTHR30287">
    <property type="entry name" value="MEMBRANE COMPONENT OF PREDICTED ABC SUPERFAMILY METABOLITE UPTAKE TRANSPORTER"/>
    <property type="match status" value="1"/>
</dbReference>
<keyword evidence="2" id="KW-1003">Cell membrane</keyword>
<evidence type="ECO:0000256" key="3">
    <source>
        <dbReference type="ARBA" id="ARBA00022692"/>
    </source>
</evidence>